<reference evidence="2 3" key="1">
    <citation type="submission" date="2019-03" db="EMBL/GenBank/DDBJ databases">
        <title>Genomic Encyclopedia of Type Strains, Phase III (KMG-III): the genomes of soil and plant-associated and newly described type strains.</title>
        <authorList>
            <person name="Whitman W."/>
        </authorList>
    </citation>
    <scope>NUCLEOTIDE SEQUENCE [LARGE SCALE GENOMIC DNA]</scope>
    <source>
        <strain evidence="2 3">CECT 7378</strain>
    </source>
</reference>
<gene>
    <name evidence="2" type="ORF">DFP79_3207</name>
</gene>
<dbReference type="Proteomes" id="UP000294656">
    <property type="component" value="Unassembled WGS sequence"/>
</dbReference>
<comment type="caution">
    <text evidence="2">The sequence shown here is derived from an EMBL/GenBank/DDBJ whole genome shotgun (WGS) entry which is preliminary data.</text>
</comment>
<dbReference type="InterPro" id="IPR037401">
    <property type="entry name" value="SnoaL-like"/>
</dbReference>
<proteinExistence type="predicted"/>
<dbReference type="Gene3D" id="3.10.450.50">
    <property type="match status" value="1"/>
</dbReference>
<dbReference type="InterPro" id="IPR032710">
    <property type="entry name" value="NTF2-like_dom_sf"/>
</dbReference>
<dbReference type="Pfam" id="PF12680">
    <property type="entry name" value="SnoaL_2"/>
    <property type="match status" value="1"/>
</dbReference>
<keyword evidence="3" id="KW-1185">Reference proteome</keyword>
<dbReference type="RefSeq" id="WP_133504916.1">
    <property type="nucleotide sequence ID" value="NZ_SNXC01000015.1"/>
</dbReference>
<accession>A0A4R6M703</accession>
<dbReference type="SUPFAM" id="SSF54427">
    <property type="entry name" value="NTF2-like"/>
    <property type="match status" value="1"/>
</dbReference>
<evidence type="ECO:0000259" key="1">
    <source>
        <dbReference type="Pfam" id="PF12680"/>
    </source>
</evidence>
<feature type="domain" description="SnoaL-like" evidence="1">
    <location>
        <begin position="20"/>
        <end position="115"/>
    </location>
</feature>
<dbReference type="EMBL" id="SNXC01000015">
    <property type="protein sequence ID" value="TDO95849.1"/>
    <property type="molecule type" value="Genomic_DNA"/>
</dbReference>
<evidence type="ECO:0000313" key="3">
    <source>
        <dbReference type="Proteomes" id="UP000294656"/>
    </source>
</evidence>
<dbReference type="AlphaFoldDB" id="A0A4R6M703"/>
<evidence type="ECO:0000313" key="2">
    <source>
        <dbReference type="EMBL" id="TDO95849.1"/>
    </source>
</evidence>
<protein>
    <submittedName>
        <fullName evidence="2">SnoaL-like protein</fullName>
    </submittedName>
</protein>
<name>A0A4R6M703_9GAMM</name>
<organism evidence="2 3">
    <name type="scientific">Marinomonas balearica</name>
    <dbReference type="NCBI Taxonomy" id="491947"/>
    <lineage>
        <taxon>Bacteria</taxon>
        <taxon>Pseudomonadati</taxon>
        <taxon>Pseudomonadota</taxon>
        <taxon>Gammaproteobacteria</taxon>
        <taxon>Oceanospirillales</taxon>
        <taxon>Oceanospirillaceae</taxon>
        <taxon>Marinomonas</taxon>
    </lineage>
</organism>
<sequence length="152" mass="18173">MIAAPELKSEHHILLVEKFKAFYEDVQHPQLEMIGELYAPSVRFKDPVHELQGIEFVHAYLMEMSANVEYGRFEYLDQLVDEDKAYIKWNMYFRHPKLGNEIHEVRGMTQIQFTDRIYFHEDVYDMGQLIYEHIPVMGTFVKMLKKRLVSTK</sequence>
<dbReference type="OrthoDB" id="1115105at2"/>